<dbReference type="AlphaFoldDB" id="A0A660C4U2"/>
<dbReference type="EMBL" id="VLJV01000001">
    <property type="protein sequence ID" value="TWH18560.1"/>
    <property type="molecule type" value="Genomic_DNA"/>
</dbReference>
<name>A0A660C4U2_9PSEU</name>
<proteinExistence type="predicted"/>
<accession>A0A660C4U2</accession>
<keyword evidence="3" id="KW-1185">Reference proteome</keyword>
<sequence>MEYSPRKVAASLLAAISLLLLGSCGNPTEESGDTTQDTITIQRANEKLEEHMQRTREAFPEAAQFETFSHHKESPCEDPGDPGPRGRVFASLAYQIKNIPAESIKEQFSQLKEWWEKNGYRVLTEDADTLRVVSPQDEYTLGLRTNPLNELFLLGDSPCVWPNGAPQPED</sequence>
<comment type="caution">
    <text evidence="2">The sequence shown here is derived from an EMBL/GenBank/DDBJ whole genome shotgun (WGS) entry which is preliminary data.</text>
</comment>
<protein>
    <recommendedName>
        <fullName evidence="4">LppA-like lipoprotein</fullName>
    </recommendedName>
</protein>
<reference evidence="2 3" key="1">
    <citation type="submission" date="2019-07" db="EMBL/GenBank/DDBJ databases">
        <title>R&amp;d 2014.</title>
        <authorList>
            <person name="Klenk H.-P."/>
        </authorList>
    </citation>
    <scope>NUCLEOTIDE SEQUENCE [LARGE SCALE GENOMIC DNA]</scope>
    <source>
        <strain evidence="2 3">DSM 43194</strain>
    </source>
</reference>
<dbReference type="Proteomes" id="UP000317303">
    <property type="component" value="Unassembled WGS sequence"/>
</dbReference>
<keyword evidence="1" id="KW-0732">Signal</keyword>
<evidence type="ECO:0000313" key="3">
    <source>
        <dbReference type="Proteomes" id="UP000317303"/>
    </source>
</evidence>
<evidence type="ECO:0008006" key="4">
    <source>
        <dbReference type="Google" id="ProtNLM"/>
    </source>
</evidence>
<evidence type="ECO:0000313" key="2">
    <source>
        <dbReference type="EMBL" id="TWH18560.1"/>
    </source>
</evidence>
<evidence type="ECO:0000256" key="1">
    <source>
        <dbReference type="SAM" id="SignalP"/>
    </source>
</evidence>
<organism evidence="2 3">
    <name type="scientific">Prauserella rugosa</name>
    <dbReference type="NCBI Taxonomy" id="43354"/>
    <lineage>
        <taxon>Bacteria</taxon>
        <taxon>Bacillati</taxon>
        <taxon>Actinomycetota</taxon>
        <taxon>Actinomycetes</taxon>
        <taxon>Pseudonocardiales</taxon>
        <taxon>Pseudonocardiaceae</taxon>
        <taxon>Prauserella</taxon>
    </lineage>
</organism>
<gene>
    <name evidence="2" type="ORF">JD82_00379</name>
</gene>
<feature type="signal peptide" evidence="1">
    <location>
        <begin position="1"/>
        <end position="22"/>
    </location>
</feature>
<feature type="chain" id="PRO_5038994002" description="LppA-like lipoprotein" evidence="1">
    <location>
        <begin position="23"/>
        <end position="170"/>
    </location>
</feature>
<dbReference type="PROSITE" id="PS51257">
    <property type="entry name" value="PROKAR_LIPOPROTEIN"/>
    <property type="match status" value="1"/>
</dbReference>